<dbReference type="Proteomes" id="UP000014155">
    <property type="component" value="Unassembled WGS sequence"/>
</dbReference>
<evidence type="ECO:0000256" key="2">
    <source>
        <dbReference type="ARBA" id="ARBA00023125"/>
    </source>
</evidence>
<dbReference type="RefSeq" id="WP_004625398.1">
    <property type="nucleotide sequence ID" value="NZ_AORV01000029.1"/>
</dbReference>
<reference evidence="5 6" key="1">
    <citation type="journal article" date="2013" name="Genome Announc.">
        <title>Draft Genome Sequence of the Cellulolytic, Mesophilic, Anaerobic Bacterium Clostridium termitidis Strain CT1112 (DSM 5398).</title>
        <authorList>
            <person name="Lal S."/>
            <person name="Ramachandran U."/>
            <person name="Zhang X."/>
            <person name="Munir R."/>
            <person name="Sparling R."/>
            <person name="Levin D.B."/>
        </authorList>
    </citation>
    <scope>NUCLEOTIDE SEQUENCE [LARGE SCALE GENOMIC DNA]</scope>
    <source>
        <strain evidence="5 6">CT1112</strain>
    </source>
</reference>
<comment type="caution">
    <text evidence="5">The sequence shown here is derived from an EMBL/GenBank/DDBJ whole genome shotgun (WGS) entry which is preliminary data.</text>
</comment>
<dbReference type="InterPro" id="IPR036388">
    <property type="entry name" value="WH-like_DNA-bd_sf"/>
</dbReference>
<evidence type="ECO:0000256" key="3">
    <source>
        <dbReference type="ARBA" id="ARBA00023163"/>
    </source>
</evidence>
<dbReference type="SMART" id="SM00895">
    <property type="entry name" value="FCD"/>
    <property type="match status" value="1"/>
</dbReference>
<dbReference type="InterPro" id="IPR011711">
    <property type="entry name" value="GntR_C"/>
</dbReference>
<accession>S0FPD8</accession>
<dbReference type="PRINTS" id="PR00035">
    <property type="entry name" value="HTHGNTR"/>
</dbReference>
<dbReference type="SMART" id="SM00345">
    <property type="entry name" value="HTH_GNTR"/>
    <property type="match status" value="1"/>
</dbReference>
<organism evidence="5 6">
    <name type="scientific">Ruminiclostridium cellobioparum subsp. termitidis CT1112</name>
    <dbReference type="NCBI Taxonomy" id="1195236"/>
    <lineage>
        <taxon>Bacteria</taxon>
        <taxon>Bacillati</taxon>
        <taxon>Bacillota</taxon>
        <taxon>Clostridia</taxon>
        <taxon>Eubacteriales</taxon>
        <taxon>Oscillospiraceae</taxon>
        <taxon>Ruminiclostridium</taxon>
    </lineage>
</organism>
<sequence length="242" mass="27775">MNYSDGVINKNAVSDQIVAYIEERIIKGELKSGDKLPSERVFAETLGVSRIPLREALRSLSQLGLVETKHGQGTFIRDANNSFLTGKLATYMYSSDTSVFEILQFRQILESECAKLAATLATEEELEEIKYYRIKAEDAEASIRNGDYDEFSSMDIKFHTAIVKASHNQLFLNLFNAIHKTLRIQQIWSLSESHEIYDYIDFHRQITEAIENRDPEQAYNCSRDHIISVGNLMMKSYKKDQE</sequence>
<dbReference type="Gene3D" id="1.10.10.10">
    <property type="entry name" value="Winged helix-like DNA-binding domain superfamily/Winged helix DNA-binding domain"/>
    <property type="match status" value="1"/>
</dbReference>
<dbReference type="EMBL" id="AORV01000029">
    <property type="protein sequence ID" value="EMS72226.1"/>
    <property type="molecule type" value="Genomic_DNA"/>
</dbReference>
<dbReference type="SUPFAM" id="SSF48008">
    <property type="entry name" value="GntR ligand-binding domain-like"/>
    <property type="match status" value="1"/>
</dbReference>
<dbReference type="Pfam" id="PF07729">
    <property type="entry name" value="FCD"/>
    <property type="match status" value="1"/>
</dbReference>
<dbReference type="PATRIC" id="fig|1195236.3.peg.2165"/>
<gene>
    <name evidence="5" type="ORF">CTER_1842</name>
</gene>
<dbReference type="PANTHER" id="PTHR43537:SF5">
    <property type="entry name" value="UXU OPERON TRANSCRIPTIONAL REGULATOR"/>
    <property type="match status" value="1"/>
</dbReference>
<evidence type="ECO:0000256" key="1">
    <source>
        <dbReference type="ARBA" id="ARBA00023015"/>
    </source>
</evidence>
<name>S0FPD8_RUMCE</name>
<dbReference type="SUPFAM" id="SSF46785">
    <property type="entry name" value="Winged helix' DNA-binding domain"/>
    <property type="match status" value="1"/>
</dbReference>
<proteinExistence type="predicted"/>
<dbReference type="Gene3D" id="1.20.120.530">
    <property type="entry name" value="GntR ligand-binding domain-like"/>
    <property type="match status" value="1"/>
</dbReference>
<dbReference type="PANTHER" id="PTHR43537">
    <property type="entry name" value="TRANSCRIPTIONAL REGULATOR, GNTR FAMILY"/>
    <property type="match status" value="1"/>
</dbReference>
<dbReference type="eggNOG" id="COG2186">
    <property type="taxonomic scope" value="Bacteria"/>
</dbReference>
<feature type="domain" description="HTH gntR-type" evidence="4">
    <location>
        <begin position="11"/>
        <end position="79"/>
    </location>
</feature>
<evidence type="ECO:0000259" key="4">
    <source>
        <dbReference type="PROSITE" id="PS50949"/>
    </source>
</evidence>
<evidence type="ECO:0000313" key="6">
    <source>
        <dbReference type="Proteomes" id="UP000014155"/>
    </source>
</evidence>
<dbReference type="InterPro" id="IPR008920">
    <property type="entry name" value="TF_FadR/GntR_C"/>
</dbReference>
<keyword evidence="1" id="KW-0805">Transcription regulation</keyword>
<protein>
    <submittedName>
        <fullName evidence="5">Transcriptional regulator</fullName>
    </submittedName>
</protein>
<dbReference type="PROSITE" id="PS50949">
    <property type="entry name" value="HTH_GNTR"/>
    <property type="match status" value="1"/>
</dbReference>
<dbReference type="GO" id="GO:0003677">
    <property type="term" value="F:DNA binding"/>
    <property type="evidence" value="ECO:0007669"/>
    <property type="project" value="UniProtKB-KW"/>
</dbReference>
<dbReference type="GO" id="GO:0003700">
    <property type="term" value="F:DNA-binding transcription factor activity"/>
    <property type="evidence" value="ECO:0007669"/>
    <property type="project" value="InterPro"/>
</dbReference>
<dbReference type="CDD" id="cd07377">
    <property type="entry name" value="WHTH_GntR"/>
    <property type="match status" value="1"/>
</dbReference>
<dbReference type="InterPro" id="IPR036390">
    <property type="entry name" value="WH_DNA-bd_sf"/>
</dbReference>
<keyword evidence="6" id="KW-1185">Reference proteome</keyword>
<keyword evidence="2" id="KW-0238">DNA-binding</keyword>
<dbReference type="STRING" id="1195236.CTER_1842"/>
<dbReference type="InterPro" id="IPR000524">
    <property type="entry name" value="Tscrpt_reg_HTH_GntR"/>
</dbReference>
<dbReference type="AlphaFoldDB" id="S0FPD8"/>
<keyword evidence="3" id="KW-0804">Transcription</keyword>
<dbReference type="Pfam" id="PF00392">
    <property type="entry name" value="GntR"/>
    <property type="match status" value="1"/>
</dbReference>
<evidence type="ECO:0000313" key="5">
    <source>
        <dbReference type="EMBL" id="EMS72226.1"/>
    </source>
</evidence>